<keyword evidence="3" id="KW-1185">Reference proteome</keyword>
<evidence type="ECO:0000313" key="2">
    <source>
        <dbReference type="EMBL" id="RXN16945.1"/>
    </source>
</evidence>
<evidence type="ECO:0000313" key="1">
    <source>
        <dbReference type="EMBL" id="RXN04718.1"/>
    </source>
</evidence>
<accession>A0A498MHW0</accession>
<reference evidence="2 3" key="1">
    <citation type="submission" date="2018-03" db="EMBL/GenBank/DDBJ databases">
        <title>Draft genome sequence of Rohu Carp (Labeo rohita).</title>
        <authorList>
            <person name="Das P."/>
            <person name="Kushwaha B."/>
            <person name="Joshi C.G."/>
            <person name="Kumar D."/>
            <person name="Nagpure N.S."/>
            <person name="Sahoo L."/>
            <person name="Das S.P."/>
            <person name="Bit A."/>
            <person name="Patnaik S."/>
            <person name="Meher P.K."/>
            <person name="Jayasankar P."/>
            <person name="Koringa P.G."/>
            <person name="Patel N.V."/>
            <person name="Hinsu A.T."/>
            <person name="Kumar R."/>
            <person name="Pandey M."/>
            <person name="Agarwal S."/>
            <person name="Srivastava S."/>
            <person name="Singh M."/>
            <person name="Iquebal M.A."/>
            <person name="Jaiswal S."/>
            <person name="Angadi U.B."/>
            <person name="Kumar N."/>
            <person name="Raza M."/>
            <person name="Shah T.M."/>
            <person name="Rai A."/>
            <person name="Jena J.K."/>
        </authorList>
    </citation>
    <scope>NUCLEOTIDE SEQUENCE [LARGE SCALE GENOMIC DNA]</scope>
    <source>
        <strain evidence="2">DASCIFA01</strain>
        <tissue evidence="2">Testis</tissue>
    </source>
</reference>
<comment type="caution">
    <text evidence="2">The sequence shown here is derived from an EMBL/GenBank/DDBJ whole genome shotgun (WGS) entry which is preliminary data.</text>
</comment>
<name>A0A498MHW0_LABRO</name>
<dbReference type="AlphaFoldDB" id="A0A498MHW0"/>
<dbReference type="Proteomes" id="UP000290572">
    <property type="component" value="Unassembled WGS sequence"/>
</dbReference>
<proteinExistence type="predicted"/>
<dbReference type="EMBL" id="QBIY01013430">
    <property type="protein sequence ID" value="RXN04718.1"/>
    <property type="molecule type" value="Genomic_DNA"/>
</dbReference>
<protein>
    <submittedName>
        <fullName evidence="2">Uncharacterized protein</fullName>
    </submittedName>
</protein>
<evidence type="ECO:0000313" key="3">
    <source>
        <dbReference type="Proteomes" id="UP000290572"/>
    </source>
</evidence>
<sequence length="266" mass="28665">MTLGVSSLVVLEDTMLEVSGPVVLEDLTLEVSGPVVLEDLTLVVSEVITELPNFAAPSLLQNPLLSRNPESSLKSSLQCLLRQQHLLQLLFDFTPELSLCSVKVKETVAELSVGLPACPIAAAKAVIKLSVPFFAVLSALLKWSSAPLLLPARLLPPPWSPTGCAVHAEPRWSVHPVPPWLSVGVPVWLRPRWSVPPVPSWSSTGVPVWPEPHWCALQASPWPTALPTPPWPPVLPPCSGPLPLHGPGPPYLPLSHLPFRLSPGFL</sequence>
<dbReference type="EMBL" id="QBIY01012769">
    <property type="protein sequence ID" value="RXN16945.1"/>
    <property type="molecule type" value="Genomic_DNA"/>
</dbReference>
<organism evidence="2 3">
    <name type="scientific">Labeo rohita</name>
    <name type="common">Indian major carp</name>
    <name type="synonym">Cyprinus rohita</name>
    <dbReference type="NCBI Taxonomy" id="84645"/>
    <lineage>
        <taxon>Eukaryota</taxon>
        <taxon>Metazoa</taxon>
        <taxon>Chordata</taxon>
        <taxon>Craniata</taxon>
        <taxon>Vertebrata</taxon>
        <taxon>Euteleostomi</taxon>
        <taxon>Actinopterygii</taxon>
        <taxon>Neopterygii</taxon>
        <taxon>Teleostei</taxon>
        <taxon>Ostariophysi</taxon>
        <taxon>Cypriniformes</taxon>
        <taxon>Cyprinidae</taxon>
        <taxon>Labeoninae</taxon>
        <taxon>Labeonini</taxon>
        <taxon>Labeo</taxon>
    </lineage>
</organism>
<gene>
    <name evidence="2" type="ORF">ROHU_027186</name>
    <name evidence="1" type="ORF">ROHU_033840</name>
</gene>